<keyword evidence="7" id="KW-1185">Reference proteome</keyword>
<evidence type="ECO:0000259" key="4">
    <source>
        <dbReference type="PROSITE" id="PS50043"/>
    </source>
</evidence>
<dbReference type="SUPFAM" id="SSF52172">
    <property type="entry name" value="CheY-like"/>
    <property type="match status" value="1"/>
</dbReference>
<protein>
    <submittedName>
        <fullName evidence="6">DNA-binding response regulator</fullName>
    </submittedName>
</protein>
<reference evidence="6" key="2">
    <citation type="submission" date="2020-09" db="EMBL/GenBank/DDBJ databases">
        <authorList>
            <person name="Sun Q."/>
            <person name="Zhou Y."/>
        </authorList>
    </citation>
    <scope>NUCLEOTIDE SEQUENCE</scope>
    <source>
        <strain evidence="6">CGMCC 1.15448</strain>
    </source>
</reference>
<proteinExistence type="predicted"/>
<dbReference type="SMART" id="SM00421">
    <property type="entry name" value="HTH_LUXR"/>
    <property type="match status" value="1"/>
</dbReference>
<name>A0A8J2XUW6_9BACT</name>
<dbReference type="GO" id="GO:0000160">
    <property type="term" value="P:phosphorelay signal transduction system"/>
    <property type="evidence" value="ECO:0007669"/>
    <property type="project" value="InterPro"/>
</dbReference>
<accession>A0A8J2XUW6</accession>
<dbReference type="CDD" id="cd06170">
    <property type="entry name" value="LuxR_C_like"/>
    <property type="match status" value="1"/>
</dbReference>
<dbReference type="PANTHER" id="PTHR43214:SF43">
    <property type="entry name" value="TWO-COMPONENT RESPONSE REGULATOR"/>
    <property type="match status" value="1"/>
</dbReference>
<dbReference type="AlphaFoldDB" id="A0A8J2XUW6"/>
<dbReference type="Pfam" id="PF00072">
    <property type="entry name" value="Response_reg"/>
    <property type="match status" value="1"/>
</dbReference>
<dbReference type="Gene3D" id="3.40.50.2300">
    <property type="match status" value="1"/>
</dbReference>
<reference evidence="6" key="1">
    <citation type="journal article" date="2014" name="Int. J. Syst. Evol. Microbiol.">
        <title>Complete genome sequence of Corynebacterium casei LMG S-19264T (=DSM 44701T), isolated from a smear-ripened cheese.</title>
        <authorList>
            <consortium name="US DOE Joint Genome Institute (JGI-PGF)"/>
            <person name="Walter F."/>
            <person name="Albersmeier A."/>
            <person name="Kalinowski J."/>
            <person name="Ruckert C."/>
        </authorList>
    </citation>
    <scope>NUCLEOTIDE SEQUENCE</scope>
    <source>
        <strain evidence="6">CGMCC 1.15448</strain>
    </source>
</reference>
<dbReference type="InterPro" id="IPR058245">
    <property type="entry name" value="NreC/VraR/RcsB-like_REC"/>
</dbReference>
<sequence length="219" mass="24886">MGAATKKIQVGIVDDHSLLRKALAKLIGSFETYAVLFEGDNGKDIKTKITQNIIPDIVILDVNMPDMDGYETVRWLHKNYPQVKVLALSMFSDENTIIRMLRLGAKGYILKNIEPEELKLALDSIMKKDFYLSEYISGKIISGLHKDLGNPEDPIVLSDKEKEFLRLVCSELSYKDIADKMFISPRTVDNYRNTLFEKLKVRTRVGLVMFAIKNGLVDI</sequence>
<dbReference type="GO" id="GO:0006355">
    <property type="term" value="P:regulation of DNA-templated transcription"/>
    <property type="evidence" value="ECO:0007669"/>
    <property type="project" value="InterPro"/>
</dbReference>
<evidence type="ECO:0000313" key="7">
    <source>
        <dbReference type="Proteomes" id="UP000607559"/>
    </source>
</evidence>
<evidence type="ECO:0000259" key="5">
    <source>
        <dbReference type="PROSITE" id="PS50110"/>
    </source>
</evidence>
<dbReference type="GO" id="GO:0003677">
    <property type="term" value="F:DNA binding"/>
    <property type="evidence" value="ECO:0007669"/>
    <property type="project" value="UniProtKB-KW"/>
</dbReference>
<dbReference type="PROSITE" id="PS50110">
    <property type="entry name" value="RESPONSE_REGULATORY"/>
    <property type="match status" value="1"/>
</dbReference>
<feature type="modified residue" description="4-aspartylphosphate" evidence="3">
    <location>
        <position position="61"/>
    </location>
</feature>
<dbReference type="InterPro" id="IPR000792">
    <property type="entry name" value="Tscrpt_reg_LuxR_C"/>
</dbReference>
<dbReference type="SUPFAM" id="SSF46894">
    <property type="entry name" value="C-terminal effector domain of the bipartite response regulators"/>
    <property type="match status" value="1"/>
</dbReference>
<dbReference type="PANTHER" id="PTHR43214">
    <property type="entry name" value="TWO-COMPONENT RESPONSE REGULATOR"/>
    <property type="match status" value="1"/>
</dbReference>
<dbReference type="CDD" id="cd17535">
    <property type="entry name" value="REC_NarL-like"/>
    <property type="match status" value="1"/>
</dbReference>
<dbReference type="Proteomes" id="UP000607559">
    <property type="component" value="Unassembled WGS sequence"/>
</dbReference>
<evidence type="ECO:0000256" key="3">
    <source>
        <dbReference type="PROSITE-ProRule" id="PRU00169"/>
    </source>
</evidence>
<dbReference type="InterPro" id="IPR001789">
    <property type="entry name" value="Sig_transdc_resp-reg_receiver"/>
</dbReference>
<dbReference type="EMBL" id="BMJC01000004">
    <property type="protein sequence ID" value="GGB13478.1"/>
    <property type="molecule type" value="Genomic_DNA"/>
</dbReference>
<comment type="caution">
    <text evidence="6">The sequence shown here is derived from an EMBL/GenBank/DDBJ whole genome shotgun (WGS) entry which is preliminary data.</text>
</comment>
<dbReference type="SMART" id="SM00448">
    <property type="entry name" value="REC"/>
    <property type="match status" value="1"/>
</dbReference>
<feature type="domain" description="HTH luxR-type" evidence="4">
    <location>
        <begin position="150"/>
        <end position="215"/>
    </location>
</feature>
<organism evidence="6 7">
    <name type="scientific">Puia dinghuensis</name>
    <dbReference type="NCBI Taxonomy" id="1792502"/>
    <lineage>
        <taxon>Bacteria</taxon>
        <taxon>Pseudomonadati</taxon>
        <taxon>Bacteroidota</taxon>
        <taxon>Chitinophagia</taxon>
        <taxon>Chitinophagales</taxon>
        <taxon>Chitinophagaceae</taxon>
        <taxon>Puia</taxon>
    </lineage>
</organism>
<dbReference type="Pfam" id="PF00196">
    <property type="entry name" value="GerE"/>
    <property type="match status" value="1"/>
</dbReference>
<feature type="domain" description="Response regulatory" evidence="5">
    <location>
        <begin position="9"/>
        <end position="126"/>
    </location>
</feature>
<dbReference type="PROSITE" id="PS50043">
    <property type="entry name" value="HTH_LUXR_2"/>
    <property type="match status" value="1"/>
</dbReference>
<dbReference type="InterPro" id="IPR039420">
    <property type="entry name" value="WalR-like"/>
</dbReference>
<dbReference type="RefSeq" id="WP_188935305.1">
    <property type="nucleotide sequence ID" value="NZ_BMJC01000004.1"/>
</dbReference>
<evidence type="ECO:0000256" key="1">
    <source>
        <dbReference type="ARBA" id="ARBA00022553"/>
    </source>
</evidence>
<evidence type="ECO:0000256" key="2">
    <source>
        <dbReference type="ARBA" id="ARBA00023125"/>
    </source>
</evidence>
<evidence type="ECO:0000313" key="6">
    <source>
        <dbReference type="EMBL" id="GGB13478.1"/>
    </source>
</evidence>
<dbReference type="PRINTS" id="PR00038">
    <property type="entry name" value="HTHLUXR"/>
</dbReference>
<dbReference type="InterPro" id="IPR011006">
    <property type="entry name" value="CheY-like_superfamily"/>
</dbReference>
<gene>
    <name evidence="6" type="ORF">GCM10011511_41460</name>
</gene>
<dbReference type="InterPro" id="IPR016032">
    <property type="entry name" value="Sig_transdc_resp-reg_C-effctor"/>
</dbReference>
<keyword evidence="2 6" id="KW-0238">DNA-binding</keyword>
<keyword evidence="1 3" id="KW-0597">Phosphoprotein</keyword>